<feature type="compositionally biased region" description="Polar residues" evidence="1">
    <location>
        <begin position="64"/>
        <end position="89"/>
    </location>
</feature>
<feature type="compositionally biased region" description="Basic and acidic residues" evidence="1">
    <location>
        <begin position="90"/>
        <end position="100"/>
    </location>
</feature>
<evidence type="ECO:0000256" key="1">
    <source>
        <dbReference type="SAM" id="MobiDB-lite"/>
    </source>
</evidence>
<accession>A0A9W8JTM7</accession>
<evidence type="ECO:0000313" key="2">
    <source>
        <dbReference type="EMBL" id="KAJ3504491.1"/>
    </source>
</evidence>
<sequence length="202" mass="21775">MHYQGEPDVEYGQLMPLSSAAASVDRVRPGAFAPSHRSETLPPYPGHEAPTATSFSDILPPELITSSTLSGKQANKRSTSAFSSSNQNKAPREQLVDAARRTGMPKMQGVVSSIGRSMTTFRKPKPTPGIPSSSGPGFDNKTGYQPMNGHDQESLHQRRGLIQNRSITESTSRNSMDRASSVVTSSTAHDSFNAHSNPLRHS</sequence>
<reference evidence="2" key="1">
    <citation type="submission" date="2022-07" db="EMBL/GenBank/DDBJ databases">
        <title>Genome Sequence of Agrocybe chaxingu.</title>
        <authorList>
            <person name="Buettner E."/>
        </authorList>
    </citation>
    <scope>NUCLEOTIDE SEQUENCE</scope>
    <source>
        <strain evidence="2">MP-N11</strain>
    </source>
</reference>
<feature type="compositionally biased region" description="Polar residues" evidence="1">
    <location>
        <begin position="110"/>
        <end position="120"/>
    </location>
</feature>
<organism evidence="2 3">
    <name type="scientific">Agrocybe chaxingu</name>
    <dbReference type="NCBI Taxonomy" id="84603"/>
    <lineage>
        <taxon>Eukaryota</taxon>
        <taxon>Fungi</taxon>
        <taxon>Dikarya</taxon>
        <taxon>Basidiomycota</taxon>
        <taxon>Agaricomycotina</taxon>
        <taxon>Agaricomycetes</taxon>
        <taxon>Agaricomycetidae</taxon>
        <taxon>Agaricales</taxon>
        <taxon>Agaricineae</taxon>
        <taxon>Strophariaceae</taxon>
        <taxon>Agrocybe</taxon>
    </lineage>
</organism>
<comment type="caution">
    <text evidence="2">The sequence shown here is derived from an EMBL/GenBank/DDBJ whole genome shotgun (WGS) entry which is preliminary data.</text>
</comment>
<dbReference type="Proteomes" id="UP001148786">
    <property type="component" value="Unassembled WGS sequence"/>
</dbReference>
<evidence type="ECO:0000313" key="3">
    <source>
        <dbReference type="Proteomes" id="UP001148786"/>
    </source>
</evidence>
<feature type="compositionally biased region" description="Polar residues" evidence="1">
    <location>
        <begin position="163"/>
        <end position="196"/>
    </location>
</feature>
<dbReference type="AlphaFoldDB" id="A0A9W8JTM7"/>
<feature type="region of interest" description="Disordered" evidence="1">
    <location>
        <begin position="28"/>
        <end position="202"/>
    </location>
</feature>
<dbReference type="EMBL" id="JANKHO010001003">
    <property type="protein sequence ID" value="KAJ3504491.1"/>
    <property type="molecule type" value="Genomic_DNA"/>
</dbReference>
<gene>
    <name evidence="2" type="ORF">NLJ89_g7908</name>
</gene>
<proteinExistence type="predicted"/>
<keyword evidence="3" id="KW-1185">Reference proteome</keyword>
<name>A0A9W8JTM7_9AGAR</name>
<protein>
    <submittedName>
        <fullName evidence="2">Uncharacterized protein</fullName>
    </submittedName>
</protein>
<dbReference type="OrthoDB" id="2107166at2759"/>